<reference evidence="3" key="1">
    <citation type="journal article" date="2023" name="Nat. Commun.">
        <title>Diploid and tetraploid genomes of Acorus and the evolution of monocots.</title>
        <authorList>
            <person name="Ma L."/>
            <person name="Liu K.W."/>
            <person name="Li Z."/>
            <person name="Hsiao Y.Y."/>
            <person name="Qi Y."/>
            <person name="Fu T."/>
            <person name="Tang G.D."/>
            <person name="Zhang D."/>
            <person name="Sun W.H."/>
            <person name="Liu D.K."/>
            <person name="Li Y."/>
            <person name="Chen G.Z."/>
            <person name="Liu X.D."/>
            <person name="Liao X.Y."/>
            <person name="Jiang Y.T."/>
            <person name="Yu X."/>
            <person name="Hao Y."/>
            <person name="Huang J."/>
            <person name="Zhao X.W."/>
            <person name="Ke S."/>
            <person name="Chen Y.Y."/>
            <person name="Wu W.L."/>
            <person name="Hsu J.L."/>
            <person name="Lin Y.F."/>
            <person name="Huang M.D."/>
            <person name="Li C.Y."/>
            <person name="Huang L."/>
            <person name="Wang Z.W."/>
            <person name="Zhao X."/>
            <person name="Zhong W.Y."/>
            <person name="Peng D.H."/>
            <person name="Ahmad S."/>
            <person name="Lan S."/>
            <person name="Zhang J.S."/>
            <person name="Tsai W.C."/>
            <person name="Van de Peer Y."/>
            <person name="Liu Z.J."/>
        </authorList>
    </citation>
    <scope>NUCLEOTIDE SEQUENCE</scope>
    <source>
        <strain evidence="3">CP</strain>
    </source>
</reference>
<dbReference type="PANTHER" id="PTHR35482">
    <property type="entry name" value="CYTOCHROME C OXIDASE SUBUNIT"/>
    <property type="match status" value="1"/>
</dbReference>
<gene>
    <name evidence="3" type="ORF">QJS10_CPA05g00770</name>
</gene>
<keyword evidence="4" id="KW-1185">Reference proteome</keyword>
<dbReference type="AlphaFoldDB" id="A0AAV9EUK1"/>
<feature type="compositionally biased region" description="Basic and acidic residues" evidence="1">
    <location>
        <begin position="157"/>
        <end position="170"/>
    </location>
</feature>
<evidence type="ECO:0000256" key="1">
    <source>
        <dbReference type="SAM" id="MobiDB-lite"/>
    </source>
</evidence>
<keyword evidence="2" id="KW-0472">Membrane</keyword>
<comment type="caution">
    <text evidence="3">The sequence shown here is derived from an EMBL/GenBank/DDBJ whole genome shotgun (WGS) entry which is preliminary data.</text>
</comment>
<accession>A0AAV9EUK1</accession>
<dbReference type="EMBL" id="JAUJYO010000005">
    <property type="protein sequence ID" value="KAK1317306.1"/>
    <property type="molecule type" value="Genomic_DNA"/>
</dbReference>
<dbReference type="Proteomes" id="UP001180020">
    <property type="component" value="Unassembled WGS sequence"/>
</dbReference>
<evidence type="ECO:0000256" key="2">
    <source>
        <dbReference type="SAM" id="Phobius"/>
    </source>
</evidence>
<keyword evidence="2" id="KW-1133">Transmembrane helix</keyword>
<organism evidence="3 4">
    <name type="scientific">Acorus calamus</name>
    <name type="common">Sweet flag</name>
    <dbReference type="NCBI Taxonomy" id="4465"/>
    <lineage>
        <taxon>Eukaryota</taxon>
        <taxon>Viridiplantae</taxon>
        <taxon>Streptophyta</taxon>
        <taxon>Embryophyta</taxon>
        <taxon>Tracheophyta</taxon>
        <taxon>Spermatophyta</taxon>
        <taxon>Magnoliopsida</taxon>
        <taxon>Liliopsida</taxon>
        <taxon>Acoraceae</taxon>
        <taxon>Acorus</taxon>
    </lineage>
</organism>
<keyword evidence="2" id="KW-0812">Transmembrane</keyword>
<evidence type="ECO:0000313" key="4">
    <source>
        <dbReference type="Proteomes" id="UP001180020"/>
    </source>
</evidence>
<feature type="region of interest" description="Disordered" evidence="1">
    <location>
        <begin position="37"/>
        <end position="64"/>
    </location>
</feature>
<feature type="region of interest" description="Disordered" evidence="1">
    <location>
        <begin position="138"/>
        <end position="192"/>
    </location>
</feature>
<feature type="region of interest" description="Disordered" evidence="1">
    <location>
        <begin position="78"/>
        <end position="102"/>
    </location>
</feature>
<evidence type="ECO:0000313" key="3">
    <source>
        <dbReference type="EMBL" id="KAK1317306.1"/>
    </source>
</evidence>
<feature type="compositionally biased region" description="Basic and acidic residues" evidence="1">
    <location>
        <begin position="90"/>
        <end position="101"/>
    </location>
</feature>
<feature type="transmembrane region" description="Helical" evidence="2">
    <location>
        <begin position="510"/>
        <end position="529"/>
    </location>
</feature>
<name>A0AAV9EUK1_ACOCL</name>
<proteinExistence type="predicted"/>
<dbReference type="PANTHER" id="PTHR35482:SF1">
    <property type="entry name" value="CYTOCHROME C OXIDASE SUBUNIT"/>
    <property type="match status" value="1"/>
</dbReference>
<protein>
    <submittedName>
        <fullName evidence="3">Uncharacterized protein</fullName>
    </submittedName>
</protein>
<reference evidence="3" key="2">
    <citation type="submission" date="2023-06" db="EMBL/GenBank/DDBJ databases">
        <authorList>
            <person name="Ma L."/>
            <person name="Liu K.-W."/>
            <person name="Li Z."/>
            <person name="Hsiao Y.-Y."/>
            <person name="Qi Y."/>
            <person name="Fu T."/>
            <person name="Tang G."/>
            <person name="Zhang D."/>
            <person name="Sun W.-H."/>
            <person name="Liu D.-K."/>
            <person name="Li Y."/>
            <person name="Chen G.-Z."/>
            <person name="Liu X.-D."/>
            <person name="Liao X.-Y."/>
            <person name="Jiang Y.-T."/>
            <person name="Yu X."/>
            <person name="Hao Y."/>
            <person name="Huang J."/>
            <person name="Zhao X.-W."/>
            <person name="Ke S."/>
            <person name="Chen Y.-Y."/>
            <person name="Wu W.-L."/>
            <person name="Hsu J.-L."/>
            <person name="Lin Y.-F."/>
            <person name="Huang M.-D."/>
            <person name="Li C.-Y."/>
            <person name="Huang L."/>
            <person name="Wang Z.-W."/>
            <person name="Zhao X."/>
            <person name="Zhong W.-Y."/>
            <person name="Peng D.-H."/>
            <person name="Ahmad S."/>
            <person name="Lan S."/>
            <person name="Zhang J.-S."/>
            <person name="Tsai W.-C."/>
            <person name="Van De Peer Y."/>
            <person name="Liu Z.-J."/>
        </authorList>
    </citation>
    <scope>NUCLEOTIDE SEQUENCE</scope>
    <source>
        <strain evidence="3">CP</strain>
        <tissue evidence="3">Leaves</tissue>
    </source>
</reference>
<sequence>MAIIPHSTWFLSPNNPINVSSTSKTFSFSLNTPHFKPHRPFKISASSTNPSEPAKEDVDPQPDVPASVKLAFERAREYKKKKGLQGDQKITSEDSGEHNISDLKSSQNVISISIGDAKENGVVGSSSSDGGVPVAAKHDLEEERMNNGATGGSDIEGVEKNSDSSAKDRLVPQNVDYVNGNKDVSSDADEGEISPSVKIAFEKVREYKKNKADKLGVSGSENMEVENLRDRIVQISNNKKKESAFSSIDFLGFDFSDKKKNRDVPPGLVPPMDPFPEDLPEVEFILGDASKFEVPSASKLKPSEDDGESGVYKPKVSTWGVFPRPSNISKTFGGGRTIRPGEVLETAEDRAAKEARTRQLIASYKKKMGITIDRKTRYECEEALKDGDYLMDLGKLEEALPFYEKVMKNVVFQSDLHGLAALQWSICQDSLRRTNEARVMYEKLQSHPVPQVRNKARQFIFSFQAMAMLKVSSLSAQRTTGYENYFEAFLEDKANYSATEVEQTEILQQVLPYIIFLLSPLLIVLIFAIRKGF</sequence>